<feature type="chain" id="PRO_5034522300" evidence="1">
    <location>
        <begin position="24"/>
        <end position="176"/>
    </location>
</feature>
<accession>A0A8B8A5R8</accession>
<organism evidence="2 3">
    <name type="scientific">Crassostrea virginica</name>
    <name type="common">Eastern oyster</name>
    <dbReference type="NCBI Taxonomy" id="6565"/>
    <lineage>
        <taxon>Eukaryota</taxon>
        <taxon>Metazoa</taxon>
        <taxon>Spiralia</taxon>
        <taxon>Lophotrochozoa</taxon>
        <taxon>Mollusca</taxon>
        <taxon>Bivalvia</taxon>
        <taxon>Autobranchia</taxon>
        <taxon>Pteriomorphia</taxon>
        <taxon>Ostreida</taxon>
        <taxon>Ostreoidea</taxon>
        <taxon>Ostreidae</taxon>
        <taxon>Crassostrea</taxon>
    </lineage>
</organism>
<dbReference type="OrthoDB" id="18487at2759"/>
<sequence length="176" mass="20234">MLVFLPNSYLCFKLCILFGLVNHREVKSMCTRNTCCAGYFWNTESKQCEKCKPGFLGPNCTQRCPYPYYGNKCQGKCDCDMHKCHVSTGCTTGTTVAHKSRVFPNITTEETVFLSGSKYTSMKYLHLSTKEENFASRSFERTSVRVTGICGYLATRRFTEKSQNNLNAFRKDYWIF</sequence>
<proteinExistence type="predicted"/>
<evidence type="ECO:0000313" key="3">
    <source>
        <dbReference type="RefSeq" id="XP_022286510.1"/>
    </source>
</evidence>
<dbReference type="RefSeq" id="XP_022286510.1">
    <property type="nucleotide sequence ID" value="XM_022430802.1"/>
</dbReference>
<keyword evidence="1" id="KW-0732">Signal</keyword>
<name>A0A8B8A5R8_CRAVI</name>
<evidence type="ECO:0000313" key="2">
    <source>
        <dbReference type="Proteomes" id="UP000694844"/>
    </source>
</evidence>
<dbReference type="AlphaFoldDB" id="A0A8B8A5R8"/>
<dbReference type="Gene3D" id="2.170.300.10">
    <property type="entry name" value="Tie2 ligand-binding domain superfamily"/>
    <property type="match status" value="1"/>
</dbReference>
<evidence type="ECO:0000256" key="1">
    <source>
        <dbReference type="SAM" id="SignalP"/>
    </source>
</evidence>
<keyword evidence="2" id="KW-1185">Reference proteome</keyword>
<dbReference type="Proteomes" id="UP000694844">
    <property type="component" value="Chromosome 6"/>
</dbReference>
<gene>
    <name evidence="3" type="primary">LOC111099499</name>
</gene>
<reference evidence="3" key="1">
    <citation type="submission" date="2025-08" db="UniProtKB">
        <authorList>
            <consortium name="RefSeq"/>
        </authorList>
    </citation>
    <scope>IDENTIFICATION</scope>
    <source>
        <tissue evidence="3">Whole sample</tissue>
    </source>
</reference>
<feature type="signal peptide" evidence="1">
    <location>
        <begin position="1"/>
        <end position="23"/>
    </location>
</feature>
<dbReference type="GeneID" id="111099499"/>
<dbReference type="KEGG" id="cvn:111099499"/>
<protein>
    <submittedName>
        <fullName evidence="3">Uncharacterized protein LOC111099499</fullName>
    </submittedName>
</protein>